<protein>
    <submittedName>
        <fullName evidence="1">Uncharacterized protein</fullName>
    </submittedName>
</protein>
<name>A0ABT3WEJ8_9PROT</name>
<reference evidence="1" key="1">
    <citation type="submission" date="2022-07" db="EMBL/GenBank/DDBJ databases">
        <title>Bombella genomes.</title>
        <authorList>
            <person name="Harer L."/>
            <person name="Styblova S."/>
            <person name="Ehrmann M."/>
        </authorList>
    </citation>
    <scope>NUCLEOTIDE SEQUENCE</scope>
    <source>
        <strain evidence="1">TMW 2.2559</strain>
    </source>
</reference>
<dbReference type="Proteomes" id="UP001165633">
    <property type="component" value="Unassembled WGS sequence"/>
</dbReference>
<dbReference type="RefSeq" id="WP_266127045.1">
    <property type="nucleotide sequence ID" value="NZ_JANIDV010000002.1"/>
</dbReference>
<keyword evidence="2" id="KW-1185">Reference proteome</keyword>
<proteinExistence type="predicted"/>
<evidence type="ECO:0000313" key="1">
    <source>
        <dbReference type="EMBL" id="MCX5616033.1"/>
    </source>
</evidence>
<accession>A0ABT3WEJ8</accession>
<evidence type="ECO:0000313" key="2">
    <source>
        <dbReference type="Proteomes" id="UP001165633"/>
    </source>
</evidence>
<comment type="caution">
    <text evidence="1">The sequence shown here is derived from an EMBL/GenBank/DDBJ whole genome shotgun (WGS) entry which is preliminary data.</text>
</comment>
<organism evidence="1 2">
    <name type="scientific">Bombella dulcis</name>
    <dbReference type="NCBI Taxonomy" id="2967339"/>
    <lineage>
        <taxon>Bacteria</taxon>
        <taxon>Pseudomonadati</taxon>
        <taxon>Pseudomonadota</taxon>
        <taxon>Alphaproteobacteria</taxon>
        <taxon>Acetobacterales</taxon>
        <taxon>Acetobacteraceae</taxon>
        <taxon>Bombella</taxon>
    </lineage>
</organism>
<dbReference type="EMBL" id="JANIDV010000002">
    <property type="protein sequence ID" value="MCX5616033.1"/>
    <property type="molecule type" value="Genomic_DNA"/>
</dbReference>
<gene>
    <name evidence="1" type="ORF">NQF87_03460</name>
</gene>
<sequence length="99" mass="10313">MSEGTRLADQPVETPHPVVLPVNGAANIHGSLMSGIALFLNGHDIGLVLRGAFVDGIDDAPSLPRACQKGAGFPVDTDGFYGLFLVGSGLAMCRMFPVF</sequence>